<protein>
    <recommendedName>
        <fullName evidence="3">Thiamine pyrophosphate enzyme N-terminal TPP-binding domain-containing protein</fullName>
    </recommendedName>
</protein>
<dbReference type="InterPro" id="IPR012001">
    <property type="entry name" value="Thiamin_PyroP_enz_TPP-bd_dom"/>
</dbReference>
<dbReference type="CDD" id="cd07035">
    <property type="entry name" value="TPP_PYR_POX_like"/>
    <property type="match status" value="1"/>
</dbReference>
<organism evidence="4 5">
    <name type="scientific">Brassica napus</name>
    <name type="common">Rape</name>
    <dbReference type="NCBI Taxonomy" id="3708"/>
    <lineage>
        <taxon>Eukaryota</taxon>
        <taxon>Viridiplantae</taxon>
        <taxon>Streptophyta</taxon>
        <taxon>Embryophyta</taxon>
        <taxon>Tracheophyta</taxon>
        <taxon>Spermatophyta</taxon>
        <taxon>Magnoliopsida</taxon>
        <taxon>eudicotyledons</taxon>
        <taxon>Gunneridae</taxon>
        <taxon>Pentapetalae</taxon>
        <taxon>rosids</taxon>
        <taxon>malvids</taxon>
        <taxon>Brassicales</taxon>
        <taxon>Brassicaceae</taxon>
        <taxon>Brassiceae</taxon>
        <taxon>Brassica</taxon>
    </lineage>
</organism>
<dbReference type="PANTHER" id="PTHR18968:SF13">
    <property type="entry name" value="ACETOLACTATE SYNTHASE CATALYTIC SUBUNIT, MITOCHONDRIAL"/>
    <property type="match status" value="1"/>
</dbReference>
<feature type="domain" description="Thiamine pyrophosphate enzyme N-terminal TPP-binding" evidence="3">
    <location>
        <begin position="90"/>
        <end position="193"/>
    </location>
</feature>
<proteinExistence type="inferred from homology"/>
<dbReference type="Proteomes" id="UP000824890">
    <property type="component" value="Unassembled WGS sequence"/>
</dbReference>
<evidence type="ECO:0000313" key="4">
    <source>
        <dbReference type="EMBL" id="KAH0864520.1"/>
    </source>
</evidence>
<keyword evidence="5" id="KW-1185">Reference proteome</keyword>
<evidence type="ECO:0000256" key="1">
    <source>
        <dbReference type="ARBA" id="ARBA00007812"/>
    </source>
</evidence>
<comment type="caution">
    <text evidence="4">The sequence shown here is derived from an EMBL/GenBank/DDBJ whole genome shotgun (WGS) entry which is preliminary data.</text>
</comment>
<name>A0ABQ7Y8K8_BRANA</name>
<gene>
    <name evidence="4" type="ORF">HID58_081731</name>
</gene>
<dbReference type="PANTHER" id="PTHR18968">
    <property type="entry name" value="THIAMINE PYROPHOSPHATE ENZYMES"/>
    <property type="match status" value="1"/>
</dbReference>
<accession>A0ABQ7Y8K8</accession>
<dbReference type="EMBL" id="JAGKQM010000018">
    <property type="protein sequence ID" value="KAH0864520.1"/>
    <property type="molecule type" value="Genomic_DNA"/>
</dbReference>
<sequence>MSAATITSSLIFFSAKPSHHSFSKSSLSIYKISLPFSLKSHKPSCHRCRPLSCTTVLNSHINIANSSHEKPIKNTTFISRYAPNEPHKRADIFIEALKHQGVETVFAYPGGTFMEIHQALTRSSTICNVLPRHEQGGGFTRSSGKPEICIATFGPCATNLVSGLENPMLDSVPLITITGQVPRGMIGAYAFQETPIVEEESMRLPGYMSRMPKPPEVSHLEHIVRLVSESKKPVLYVSGGCLNSTRSRPEFNEEKVSKRSRRLRDPQNRNED</sequence>
<feature type="compositionally biased region" description="Basic and acidic residues" evidence="2">
    <location>
        <begin position="247"/>
        <end position="272"/>
    </location>
</feature>
<dbReference type="Gene3D" id="3.40.50.970">
    <property type="match status" value="1"/>
</dbReference>
<dbReference type="InterPro" id="IPR045229">
    <property type="entry name" value="TPP_enz"/>
</dbReference>
<dbReference type="SUPFAM" id="SSF52518">
    <property type="entry name" value="Thiamin diphosphate-binding fold (THDP-binding)"/>
    <property type="match status" value="1"/>
</dbReference>
<feature type="region of interest" description="Disordered" evidence="2">
    <location>
        <begin position="246"/>
        <end position="272"/>
    </location>
</feature>
<dbReference type="InterPro" id="IPR029061">
    <property type="entry name" value="THDP-binding"/>
</dbReference>
<reference evidence="4 5" key="1">
    <citation type="submission" date="2021-05" db="EMBL/GenBank/DDBJ databases">
        <title>Genome Assembly of Synthetic Allotetraploid Brassica napus Reveals Homoeologous Exchanges between Subgenomes.</title>
        <authorList>
            <person name="Davis J.T."/>
        </authorList>
    </citation>
    <scope>NUCLEOTIDE SEQUENCE [LARGE SCALE GENOMIC DNA]</scope>
    <source>
        <strain evidence="5">cv. Da-Ae</strain>
        <tissue evidence="4">Seedling</tissue>
    </source>
</reference>
<comment type="similarity">
    <text evidence="1">Belongs to the TPP enzyme family.</text>
</comment>
<evidence type="ECO:0000256" key="2">
    <source>
        <dbReference type="SAM" id="MobiDB-lite"/>
    </source>
</evidence>
<evidence type="ECO:0000259" key="3">
    <source>
        <dbReference type="Pfam" id="PF02776"/>
    </source>
</evidence>
<dbReference type="Pfam" id="PF02776">
    <property type="entry name" value="TPP_enzyme_N"/>
    <property type="match status" value="1"/>
</dbReference>
<evidence type="ECO:0000313" key="5">
    <source>
        <dbReference type="Proteomes" id="UP000824890"/>
    </source>
</evidence>